<dbReference type="Proteomes" id="UP000663760">
    <property type="component" value="Chromosome 5"/>
</dbReference>
<dbReference type="AlphaFoldDB" id="A0A7I8KF28"/>
<reference evidence="1" key="1">
    <citation type="submission" date="2020-02" db="EMBL/GenBank/DDBJ databases">
        <authorList>
            <person name="Scholz U."/>
            <person name="Mascher M."/>
            <person name="Fiebig A."/>
        </authorList>
    </citation>
    <scope>NUCLEOTIDE SEQUENCE</scope>
</reference>
<keyword evidence="2" id="KW-1185">Reference proteome</keyword>
<evidence type="ECO:0000313" key="1">
    <source>
        <dbReference type="EMBL" id="CAA7395834.1"/>
    </source>
</evidence>
<accession>A0A7I8KF28</accession>
<gene>
    <name evidence="1" type="ORF">SI8410_05006497</name>
</gene>
<sequence length="24" mass="2836">MKPNDKTEKKQGIICLYLKLVRCI</sequence>
<proteinExistence type="predicted"/>
<dbReference type="EMBL" id="LR746268">
    <property type="protein sequence ID" value="CAA7395834.1"/>
    <property type="molecule type" value="Genomic_DNA"/>
</dbReference>
<evidence type="ECO:0000313" key="2">
    <source>
        <dbReference type="Proteomes" id="UP000663760"/>
    </source>
</evidence>
<organism evidence="1 2">
    <name type="scientific">Spirodela intermedia</name>
    <name type="common">Intermediate duckweed</name>
    <dbReference type="NCBI Taxonomy" id="51605"/>
    <lineage>
        <taxon>Eukaryota</taxon>
        <taxon>Viridiplantae</taxon>
        <taxon>Streptophyta</taxon>
        <taxon>Embryophyta</taxon>
        <taxon>Tracheophyta</taxon>
        <taxon>Spermatophyta</taxon>
        <taxon>Magnoliopsida</taxon>
        <taxon>Liliopsida</taxon>
        <taxon>Araceae</taxon>
        <taxon>Lemnoideae</taxon>
        <taxon>Spirodela</taxon>
    </lineage>
</organism>
<protein>
    <submittedName>
        <fullName evidence="1">Uncharacterized protein</fullName>
    </submittedName>
</protein>
<name>A0A7I8KF28_SPIIN</name>